<dbReference type="AlphaFoldDB" id="A0A8H6NZI7"/>
<dbReference type="EMBL" id="WIGM01000001">
    <property type="protein sequence ID" value="KAF6845476.1"/>
    <property type="molecule type" value="Genomic_DNA"/>
</dbReference>
<dbReference type="Proteomes" id="UP000639643">
    <property type="component" value="Unassembled WGS sequence"/>
</dbReference>
<reference evidence="1" key="1">
    <citation type="journal article" date="2020" name="Phytopathology">
        <title>Genome Sequence Resources of Colletotrichum truncatum, C. plurivorum, C. musicola, and C. sojae: Four Species Pathogenic to Soybean (Glycine max).</title>
        <authorList>
            <person name="Rogerio F."/>
            <person name="Boufleur T.R."/>
            <person name="Ciampi-Guillardi M."/>
            <person name="Sukno S.A."/>
            <person name="Thon M.R."/>
            <person name="Massola Junior N.S."/>
            <person name="Baroncelli R."/>
        </authorList>
    </citation>
    <scope>NUCLEOTIDE SEQUENCE</scope>
    <source>
        <strain evidence="1">LFN0074</strain>
    </source>
</reference>
<name>A0A8H6NZI7_9PEZI</name>
<gene>
    <name evidence="1" type="ORF">CMUS01_00051</name>
</gene>
<evidence type="ECO:0008006" key="3">
    <source>
        <dbReference type="Google" id="ProtNLM"/>
    </source>
</evidence>
<keyword evidence="2" id="KW-1185">Reference proteome</keyword>
<accession>A0A8H6NZI7</accession>
<sequence>MEMDIHVDHAPSALENVLASITAHPLANGSLQHDDYVRFMNNSQRRNDLVSRYDNIIESYRPDLTVDDTIKIIRSFRRFLSAEGQTNLMFDLEQQILQRDGYKCAFTGNYDQDTVNHGHVLLPDGAHSSFTRITPIISSALGTPTGEYEDEVWKVAAVGKIWSSLFRYFPFLHGKINHDSLDQYQNLVTFDVAVQEHFETRTIAFQPSAEGMSYFHICFPAKILFLTLWIVAKPVRLAQIPS</sequence>
<dbReference type="OrthoDB" id="2104739at2759"/>
<evidence type="ECO:0000313" key="1">
    <source>
        <dbReference type="EMBL" id="KAF6845476.1"/>
    </source>
</evidence>
<protein>
    <recommendedName>
        <fullName evidence="3">HNH nuclease domain-containing protein</fullName>
    </recommendedName>
</protein>
<comment type="caution">
    <text evidence="1">The sequence shown here is derived from an EMBL/GenBank/DDBJ whole genome shotgun (WGS) entry which is preliminary data.</text>
</comment>
<evidence type="ECO:0000313" key="2">
    <source>
        <dbReference type="Proteomes" id="UP000639643"/>
    </source>
</evidence>
<organism evidence="1 2">
    <name type="scientific">Colletotrichum musicola</name>
    <dbReference type="NCBI Taxonomy" id="2175873"/>
    <lineage>
        <taxon>Eukaryota</taxon>
        <taxon>Fungi</taxon>
        <taxon>Dikarya</taxon>
        <taxon>Ascomycota</taxon>
        <taxon>Pezizomycotina</taxon>
        <taxon>Sordariomycetes</taxon>
        <taxon>Hypocreomycetidae</taxon>
        <taxon>Glomerellales</taxon>
        <taxon>Glomerellaceae</taxon>
        <taxon>Colletotrichum</taxon>
        <taxon>Colletotrichum orchidearum species complex</taxon>
    </lineage>
</organism>
<proteinExistence type="predicted"/>